<dbReference type="AlphaFoldDB" id="A0A2T7DYU0"/>
<dbReference type="EMBL" id="CM009752">
    <property type="protein sequence ID" value="PUZ60749.1"/>
    <property type="molecule type" value="Genomic_DNA"/>
</dbReference>
<dbReference type="Proteomes" id="UP000244336">
    <property type="component" value="Chromosome 4"/>
</dbReference>
<accession>A0A2T7DYU0</accession>
<reference evidence="2 3" key="1">
    <citation type="submission" date="2018-04" db="EMBL/GenBank/DDBJ databases">
        <title>WGS assembly of Panicum hallii var. hallii HAL2.</title>
        <authorList>
            <person name="Lovell J."/>
            <person name="Jenkins J."/>
            <person name="Lowry D."/>
            <person name="Mamidi S."/>
            <person name="Sreedasyam A."/>
            <person name="Weng X."/>
            <person name="Barry K."/>
            <person name="Bonette J."/>
            <person name="Campitelli B."/>
            <person name="Daum C."/>
            <person name="Gordon S."/>
            <person name="Gould B."/>
            <person name="Lipzen A."/>
            <person name="MacQueen A."/>
            <person name="Palacio-Mejia J."/>
            <person name="Plott C."/>
            <person name="Shakirov E."/>
            <person name="Shu S."/>
            <person name="Yoshinaga Y."/>
            <person name="Zane M."/>
            <person name="Rokhsar D."/>
            <person name="Grimwood J."/>
            <person name="Schmutz J."/>
            <person name="Juenger T."/>
        </authorList>
    </citation>
    <scope>NUCLEOTIDE SEQUENCE [LARGE SCALE GENOMIC DNA]</scope>
    <source>
        <strain evidence="3">cv. HAL2</strain>
    </source>
</reference>
<feature type="region of interest" description="Disordered" evidence="1">
    <location>
        <begin position="49"/>
        <end position="82"/>
    </location>
</feature>
<sequence length="82" mass="8435">MLQPSVRSPVELQEPAVHETLVFLPLLVLQSSILQPSVVVLQGAAPAPDASIDPRAGSPPAARATVTGSSALHLSGAGDYPW</sequence>
<dbReference type="Gramene" id="PUZ60749">
    <property type="protein sequence ID" value="PUZ60749"/>
    <property type="gene ID" value="GQ55_4G180400"/>
</dbReference>
<proteinExistence type="predicted"/>
<evidence type="ECO:0000313" key="2">
    <source>
        <dbReference type="EMBL" id="PUZ60749.1"/>
    </source>
</evidence>
<organism evidence="2 3">
    <name type="scientific">Panicum hallii var. hallii</name>
    <dbReference type="NCBI Taxonomy" id="1504633"/>
    <lineage>
        <taxon>Eukaryota</taxon>
        <taxon>Viridiplantae</taxon>
        <taxon>Streptophyta</taxon>
        <taxon>Embryophyta</taxon>
        <taxon>Tracheophyta</taxon>
        <taxon>Spermatophyta</taxon>
        <taxon>Magnoliopsida</taxon>
        <taxon>Liliopsida</taxon>
        <taxon>Poales</taxon>
        <taxon>Poaceae</taxon>
        <taxon>PACMAD clade</taxon>
        <taxon>Panicoideae</taxon>
        <taxon>Panicodae</taxon>
        <taxon>Paniceae</taxon>
        <taxon>Panicinae</taxon>
        <taxon>Panicum</taxon>
        <taxon>Panicum sect. Panicum</taxon>
    </lineage>
</organism>
<gene>
    <name evidence="2" type="ORF">GQ55_4G180400</name>
</gene>
<keyword evidence="3" id="KW-1185">Reference proteome</keyword>
<protein>
    <submittedName>
        <fullName evidence="2">Uncharacterized protein</fullName>
    </submittedName>
</protein>
<evidence type="ECO:0000256" key="1">
    <source>
        <dbReference type="SAM" id="MobiDB-lite"/>
    </source>
</evidence>
<evidence type="ECO:0000313" key="3">
    <source>
        <dbReference type="Proteomes" id="UP000244336"/>
    </source>
</evidence>
<name>A0A2T7DYU0_9POAL</name>